<dbReference type="InterPro" id="IPR016537">
    <property type="entry name" value="UCP008159_ABC"/>
</dbReference>
<organism evidence="2 3">
    <name type="scientific">Ciceribacter ferrooxidans</name>
    <dbReference type="NCBI Taxonomy" id="2509717"/>
    <lineage>
        <taxon>Bacteria</taxon>
        <taxon>Pseudomonadati</taxon>
        <taxon>Pseudomonadota</taxon>
        <taxon>Alphaproteobacteria</taxon>
        <taxon>Hyphomicrobiales</taxon>
        <taxon>Rhizobiaceae</taxon>
        <taxon>Ciceribacter</taxon>
    </lineage>
</organism>
<dbReference type="RefSeq" id="WP_129334331.1">
    <property type="nucleotide sequence ID" value="NZ_SDVB01000380.1"/>
</dbReference>
<feature type="signal peptide" evidence="1">
    <location>
        <begin position="1"/>
        <end position="23"/>
    </location>
</feature>
<evidence type="ECO:0000256" key="1">
    <source>
        <dbReference type="SAM" id="SignalP"/>
    </source>
</evidence>
<dbReference type="Pfam" id="PF06226">
    <property type="entry name" value="DUF1007"/>
    <property type="match status" value="1"/>
</dbReference>
<protein>
    <submittedName>
        <fullName evidence="2">DUF1007 family protein</fullName>
    </submittedName>
</protein>
<gene>
    <name evidence="2" type="ORF">EUU22_23170</name>
</gene>
<comment type="caution">
    <text evidence="2">The sequence shown here is derived from an EMBL/GenBank/DDBJ whole genome shotgun (WGS) entry which is preliminary data.</text>
</comment>
<evidence type="ECO:0000313" key="2">
    <source>
        <dbReference type="EMBL" id="RYB97993.1"/>
    </source>
</evidence>
<keyword evidence="3" id="KW-1185">Reference proteome</keyword>
<dbReference type="OrthoDB" id="1679673at2"/>
<reference evidence="2 3" key="1">
    <citation type="submission" date="2019-01" db="EMBL/GenBank/DDBJ databases">
        <authorList>
            <person name="Deng T."/>
        </authorList>
    </citation>
    <scope>NUCLEOTIDE SEQUENCE [LARGE SCALE GENOMIC DNA]</scope>
    <source>
        <strain evidence="2 3">F8825</strain>
    </source>
</reference>
<accession>A0A4Q2SAQ8</accession>
<dbReference type="PIRSF" id="PIRSF008159">
    <property type="entry name" value="UCP008159_ABC"/>
    <property type="match status" value="1"/>
</dbReference>
<keyword evidence="1" id="KW-0732">Signal</keyword>
<feature type="chain" id="PRO_5020288829" evidence="1">
    <location>
        <begin position="24"/>
        <end position="214"/>
    </location>
</feature>
<dbReference type="AlphaFoldDB" id="A0A4Q2SAQ8"/>
<dbReference type="Proteomes" id="UP000291088">
    <property type="component" value="Unassembled WGS sequence"/>
</dbReference>
<name>A0A4Q2SAQ8_9HYPH</name>
<proteinExistence type="predicted"/>
<dbReference type="EMBL" id="SDVB01000380">
    <property type="protein sequence ID" value="RYB97993.1"/>
    <property type="molecule type" value="Genomic_DNA"/>
</dbReference>
<dbReference type="InterPro" id="IPR010412">
    <property type="entry name" value="DUF1007"/>
</dbReference>
<evidence type="ECO:0000313" key="3">
    <source>
        <dbReference type="Proteomes" id="UP000291088"/>
    </source>
</evidence>
<sequence>MKKTFTPAAAAIILALQPLPALAHPHIFAEARLEVVADAGKITEVRNVWRFDDVFSSSVLLDFDKNTNLKLDPDELKEIADTIRTSTGDYDYFTFITDNGNPVKLAVPEVFNVDFKDNQLLVFFVVKPQTAVPLKGKLSFGIYDPTFYTSIDFAKDGDLATEGDGFGACKRQVIRPDPDAVMAQNQNMMTEAFFNNPGGSDMGKLFATRLEVSC</sequence>